<evidence type="ECO:0000256" key="2">
    <source>
        <dbReference type="ARBA" id="ARBA00012528"/>
    </source>
</evidence>
<feature type="transmembrane region" description="Helical" evidence="4">
    <location>
        <begin position="306"/>
        <end position="324"/>
    </location>
</feature>
<dbReference type="SMART" id="SM00267">
    <property type="entry name" value="GGDEF"/>
    <property type="match status" value="1"/>
</dbReference>
<protein>
    <recommendedName>
        <fullName evidence="2">diguanylate cyclase</fullName>
        <ecNumber evidence="2">2.7.7.65</ecNumber>
    </recommendedName>
</protein>
<dbReference type="Gene3D" id="3.30.70.270">
    <property type="match status" value="1"/>
</dbReference>
<feature type="transmembrane region" description="Helical" evidence="4">
    <location>
        <begin position="213"/>
        <end position="229"/>
    </location>
</feature>
<proteinExistence type="predicted"/>
<dbReference type="InterPro" id="IPR000160">
    <property type="entry name" value="GGDEF_dom"/>
</dbReference>
<feature type="transmembrane region" description="Helical" evidence="4">
    <location>
        <begin position="12"/>
        <end position="30"/>
    </location>
</feature>
<dbReference type="OrthoDB" id="9803824at2"/>
<dbReference type="Proteomes" id="UP000252204">
    <property type="component" value="Unassembled WGS sequence"/>
</dbReference>
<evidence type="ECO:0000313" key="6">
    <source>
        <dbReference type="EMBL" id="RBI66845.1"/>
    </source>
</evidence>
<keyword evidence="4" id="KW-0472">Membrane</keyword>
<dbReference type="GO" id="GO:1902201">
    <property type="term" value="P:negative regulation of bacterial-type flagellum-dependent cell motility"/>
    <property type="evidence" value="ECO:0007669"/>
    <property type="project" value="TreeGrafter"/>
</dbReference>
<evidence type="ECO:0000256" key="3">
    <source>
        <dbReference type="ARBA" id="ARBA00034247"/>
    </source>
</evidence>
<dbReference type="PANTHER" id="PTHR45138">
    <property type="entry name" value="REGULATORY COMPONENTS OF SENSORY TRANSDUCTION SYSTEM"/>
    <property type="match status" value="1"/>
</dbReference>
<feature type="transmembrane region" description="Helical" evidence="4">
    <location>
        <begin position="336"/>
        <end position="358"/>
    </location>
</feature>
<dbReference type="SUPFAM" id="SSF55073">
    <property type="entry name" value="Nucleotide cyclase"/>
    <property type="match status" value="1"/>
</dbReference>
<evidence type="ECO:0000259" key="5">
    <source>
        <dbReference type="PROSITE" id="PS50887"/>
    </source>
</evidence>
<dbReference type="NCBIfam" id="TIGR00254">
    <property type="entry name" value="GGDEF"/>
    <property type="match status" value="1"/>
</dbReference>
<reference evidence="7" key="1">
    <citation type="submission" date="2018-06" db="EMBL/GenBank/DDBJ databases">
        <title>Whole genome sequencing of four bacterial strains from South Shetland trench revealing bio-synthetic gene clusters.</title>
        <authorList>
            <person name="Abdel-Mageed W.M."/>
            <person name="Lehri B."/>
            <person name="Jarmusch S."/>
            <person name="Miranda K."/>
            <person name="Goodfellow M."/>
            <person name="Jaspars M."/>
            <person name="Karlyshev A.V."/>
        </authorList>
    </citation>
    <scope>NUCLEOTIDE SEQUENCE [LARGE SCALE GENOMIC DNA]</scope>
    <source>
        <strain evidence="7">SST4</strain>
    </source>
</reference>
<evidence type="ECO:0000256" key="4">
    <source>
        <dbReference type="SAM" id="Phobius"/>
    </source>
</evidence>
<feature type="transmembrane region" description="Helical" evidence="4">
    <location>
        <begin position="249"/>
        <end position="267"/>
    </location>
</feature>
<name>A0A365TLV2_9GAMM</name>
<dbReference type="PROSITE" id="PS51257">
    <property type="entry name" value="PROKAR_LIPOPROTEIN"/>
    <property type="match status" value="1"/>
</dbReference>
<comment type="cofactor">
    <cofactor evidence="1">
        <name>Mg(2+)</name>
        <dbReference type="ChEBI" id="CHEBI:18420"/>
    </cofactor>
</comment>
<dbReference type="PANTHER" id="PTHR45138:SF9">
    <property type="entry name" value="DIGUANYLATE CYCLASE DGCM-RELATED"/>
    <property type="match status" value="1"/>
</dbReference>
<dbReference type="PROSITE" id="PS50887">
    <property type="entry name" value="GGDEF"/>
    <property type="match status" value="1"/>
</dbReference>
<keyword evidence="7" id="KW-1185">Reference proteome</keyword>
<feature type="transmembrane region" description="Helical" evidence="4">
    <location>
        <begin position="187"/>
        <end position="206"/>
    </location>
</feature>
<dbReference type="GO" id="GO:0043709">
    <property type="term" value="P:cell adhesion involved in single-species biofilm formation"/>
    <property type="evidence" value="ECO:0007669"/>
    <property type="project" value="TreeGrafter"/>
</dbReference>
<dbReference type="InterPro" id="IPR050469">
    <property type="entry name" value="Diguanylate_Cyclase"/>
</dbReference>
<dbReference type="InterPro" id="IPR029787">
    <property type="entry name" value="Nucleotide_cyclase"/>
</dbReference>
<sequence length="614" mass="68928">MWLRGYPQCRDTLLMMALTILMVISCTLQASTSPQPLNQWEYRWGDSPPNVDGTPAWLYSDALEWQSTASPSNPPGRAGHQHLWLRTVLPEGNWSDPVLYITSIDLIGQIYLDDELIYRHGEFDDQGRGNFVGWPWHMVDLPESFSGKPMYLRIFSYYTDIGLWGEVKVMERIDVLKQIIRDSAQDLAISAIVLLLAILATIFTLFGPERRGFGSIALFAYASGLMLIAEAPARQLIASDALMWDTLRAGSYYMLPVALGLLLSHWLEGSAKRWLSQIWRLHLAYVIVAIGLVQIGTVSLSMTFPIFDALLAVTLPTMLMLALLRFPKLSLEQRLLVVSFTFFASLLMTDMLVAHGFISWRPIPLSYGTLAFSIANAAIFLWHYRRTQQTLAMTNETLELQVASRTAELDRLVDELKGLSFEDPLTGLHNRRHFNTVFDHECHRAQQDNSHLSLLMLDVDHFKLINDQFGHDAGDSVLVEIAARLRQHFQGVGVVCRFGGEEFVALLPATTVDQAAEYANALLNTVSQQPLIYHEEPLGLITLSCGVAAFPSHTEEPQKLLRLADEALYQAKHSGRNRCVVWAESHHTQQFTLAPAGVSIGLTTRLNRLPGSDQ</sequence>
<dbReference type="AlphaFoldDB" id="A0A365TLV2"/>
<keyword evidence="4" id="KW-0812">Transmembrane</keyword>
<comment type="caution">
    <text evidence="6">The sequence shown here is derived from an EMBL/GenBank/DDBJ whole genome shotgun (WGS) entry which is preliminary data.</text>
</comment>
<gene>
    <name evidence="6" type="ORF">DQ400_11575</name>
</gene>
<dbReference type="EMBL" id="QNTU01000007">
    <property type="protein sequence ID" value="RBI66845.1"/>
    <property type="molecule type" value="Genomic_DNA"/>
</dbReference>
<evidence type="ECO:0000256" key="1">
    <source>
        <dbReference type="ARBA" id="ARBA00001946"/>
    </source>
</evidence>
<organism evidence="6 7">
    <name type="scientific">Vreelandella sulfidaeris</name>
    <dbReference type="NCBI Taxonomy" id="115553"/>
    <lineage>
        <taxon>Bacteria</taxon>
        <taxon>Pseudomonadati</taxon>
        <taxon>Pseudomonadota</taxon>
        <taxon>Gammaproteobacteria</taxon>
        <taxon>Oceanospirillales</taxon>
        <taxon>Halomonadaceae</taxon>
        <taxon>Vreelandella</taxon>
    </lineage>
</organism>
<feature type="transmembrane region" description="Helical" evidence="4">
    <location>
        <begin position="279"/>
        <end position="300"/>
    </location>
</feature>
<dbReference type="CDD" id="cd01949">
    <property type="entry name" value="GGDEF"/>
    <property type="match status" value="1"/>
</dbReference>
<dbReference type="Pfam" id="PF00990">
    <property type="entry name" value="GGDEF"/>
    <property type="match status" value="1"/>
</dbReference>
<feature type="domain" description="GGDEF" evidence="5">
    <location>
        <begin position="450"/>
        <end position="584"/>
    </location>
</feature>
<dbReference type="EC" id="2.7.7.65" evidence="2"/>
<dbReference type="GO" id="GO:0005886">
    <property type="term" value="C:plasma membrane"/>
    <property type="evidence" value="ECO:0007669"/>
    <property type="project" value="TreeGrafter"/>
</dbReference>
<feature type="transmembrane region" description="Helical" evidence="4">
    <location>
        <begin position="364"/>
        <end position="384"/>
    </location>
</feature>
<evidence type="ECO:0000313" key="7">
    <source>
        <dbReference type="Proteomes" id="UP000252204"/>
    </source>
</evidence>
<dbReference type="FunFam" id="3.30.70.270:FF:000001">
    <property type="entry name" value="Diguanylate cyclase domain protein"/>
    <property type="match status" value="1"/>
</dbReference>
<comment type="catalytic activity">
    <reaction evidence="3">
        <text>2 GTP = 3',3'-c-di-GMP + 2 diphosphate</text>
        <dbReference type="Rhea" id="RHEA:24898"/>
        <dbReference type="ChEBI" id="CHEBI:33019"/>
        <dbReference type="ChEBI" id="CHEBI:37565"/>
        <dbReference type="ChEBI" id="CHEBI:58805"/>
        <dbReference type="EC" id="2.7.7.65"/>
    </reaction>
</comment>
<dbReference type="GO" id="GO:0052621">
    <property type="term" value="F:diguanylate cyclase activity"/>
    <property type="evidence" value="ECO:0007669"/>
    <property type="project" value="UniProtKB-EC"/>
</dbReference>
<dbReference type="InterPro" id="IPR043128">
    <property type="entry name" value="Rev_trsase/Diguanyl_cyclase"/>
</dbReference>
<accession>A0A365TLV2</accession>
<dbReference type="RefSeq" id="WP_113269912.1">
    <property type="nucleotide sequence ID" value="NZ_QNTU01000007.1"/>
</dbReference>
<keyword evidence="4" id="KW-1133">Transmembrane helix</keyword>